<sequence>MSPSLCRGPVAIVVNGLKASAMGLFAQLLMFGLEMAMELTAFPFPCSILAMILVFLVLLAVGGVWKNFNHFYDNHLRKPANLLNRHMSIGFSVPIVMLARHSVAPGDTIARIIACFIIAGILSAVLVYVLATATQHLLELGIRRISNYQRDVRPTDEEAAYTMDEAQTNKCRLSVIMGKSSKYSSQVSSVVSFQDPRQSSNGYNSSSEGRDNVSSPTSNSSKKIVLNKSDTSHSRSRRLKNWILHNLFLTLSWTSTILITIPLRHTRDMEIPLGISLLLSLWTSFLTLQAAIKTTNSAILRPKLRTVLSVLCNPVLWTALGLLAYTSAESHRTNRPVATVLSTLEQNTTFTDLIMHRPRTPIPYHSRPIPSIAAGDVANAILSSGLVCWGLKLWEHRRRLLSSAGFTILLVSCMAALVNVIAGPLLAREVLGPRSQAGYDLAFVARSVTLALGAPAVSRLGGDVGLNAAMVVVNGILYQMALGLGFGGWVARRVKDLAEWLRRVGRGRQEEEGTVGGVGGEKTMVTDGGGRTALIGTSGVLGAAGRLGVPDHLLRPREGTTLGEASPSQTRATIEILDDNKTTSISTIAAGVTIGINAAAMGTAHLYESNSDAAPYAALAMTAFGVATVGFTMVPQLGGWIASMVQ</sequence>
<dbReference type="AlphaFoldDB" id="A0A420YJ38"/>
<keyword evidence="4 6" id="KW-0472">Membrane</keyword>
<dbReference type="OrthoDB" id="2502820at2759"/>
<organism evidence="7 8">
    <name type="scientific">Coniochaeta pulveracea</name>
    <dbReference type="NCBI Taxonomy" id="177199"/>
    <lineage>
        <taxon>Eukaryota</taxon>
        <taxon>Fungi</taxon>
        <taxon>Dikarya</taxon>
        <taxon>Ascomycota</taxon>
        <taxon>Pezizomycotina</taxon>
        <taxon>Sordariomycetes</taxon>
        <taxon>Sordariomycetidae</taxon>
        <taxon>Coniochaetales</taxon>
        <taxon>Coniochaetaceae</taxon>
        <taxon>Coniochaeta</taxon>
    </lineage>
</organism>
<dbReference type="Pfam" id="PF04172">
    <property type="entry name" value="LrgB"/>
    <property type="match status" value="2"/>
</dbReference>
<feature type="transmembrane region" description="Helical" evidence="6">
    <location>
        <begin position="12"/>
        <end position="30"/>
    </location>
</feature>
<feature type="transmembrane region" description="Helical" evidence="6">
    <location>
        <begin position="273"/>
        <end position="292"/>
    </location>
</feature>
<keyword evidence="8" id="KW-1185">Reference proteome</keyword>
<protein>
    <recommendedName>
        <fullName evidence="9">LrgB-like protein</fullName>
    </recommendedName>
</protein>
<feature type="transmembrane region" description="Helical" evidence="6">
    <location>
        <begin position="109"/>
        <end position="131"/>
    </location>
</feature>
<dbReference type="Proteomes" id="UP000275385">
    <property type="component" value="Unassembled WGS sequence"/>
</dbReference>
<name>A0A420YJ38_9PEZI</name>
<feature type="transmembrane region" description="Helical" evidence="6">
    <location>
        <begin position="372"/>
        <end position="394"/>
    </location>
</feature>
<dbReference type="PANTHER" id="PTHR30249:SF0">
    <property type="entry name" value="PLASTIDAL GLYCOLATE_GLYCERATE TRANSLOCATOR 1, CHLOROPLASTIC"/>
    <property type="match status" value="1"/>
</dbReference>
<evidence type="ECO:0000313" key="7">
    <source>
        <dbReference type="EMBL" id="RKU47871.1"/>
    </source>
</evidence>
<feature type="transmembrane region" description="Helical" evidence="6">
    <location>
        <begin position="613"/>
        <end position="634"/>
    </location>
</feature>
<keyword evidence="3 6" id="KW-1133">Transmembrane helix</keyword>
<dbReference type="PANTHER" id="PTHR30249">
    <property type="entry name" value="PUTATIVE SEROTONIN TRANSPORTER"/>
    <property type="match status" value="1"/>
</dbReference>
<reference evidence="7 8" key="1">
    <citation type="submission" date="2018-08" db="EMBL/GenBank/DDBJ databases">
        <title>Draft genome of the lignicolous fungus Coniochaeta pulveracea.</title>
        <authorList>
            <person name="Borstlap C.J."/>
            <person name="De Witt R.N."/>
            <person name="Botha A."/>
            <person name="Volschenk H."/>
        </authorList>
    </citation>
    <scope>NUCLEOTIDE SEQUENCE [LARGE SCALE GENOMIC DNA]</scope>
    <source>
        <strain evidence="7 8">CAB683</strain>
    </source>
</reference>
<feature type="transmembrane region" description="Helical" evidence="6">
    <location>
        <begin position="406"/>
        <end position="427"/>
    </location>
</feature>
<evidence type="ECO:0000256" key="2">
    <source>
        <dbReference type="ARBA" id="ARBA00022692"/>
    </source>
</evidence>
<feature type="transmembrane region" description="Helical" evidence="6">
    <location>
        <begin position="468"/>
        <end position="491"/>
    </location>
</feature>
<evidence type="ECO:0000256" key="4">
    <source>
        <dbReference type="ARBA" id="ARBA00023136"/>
    </source>
</evidence>
<feature type="transmembrane region" description="Helical" evidence="6">
    <location>
        <begin position="42"/>
        <end position="65"/>
    </location>
</feature>
<feature type="transmembrane region" description="Helical" evidence="6">
    <location>
        <begin position="86"/>
        <end position="103"/>
    </location>
</feature>
<dbReference type="EMBL" id="QVQW01000007">
    <property type="protein sequence ID" value="RKU47871.1"/>
    <property type="molecule type" value="Genomic_DNA"/>
</dbReference>
<feature type="transmembrane region" description="Helical" evidence="6">
    <location>
        <begin position="242"/>
        <end position="261"/>
    </location>
</feature>
<comment type="subcellular location">
    <subcellularLocation>
        <location evidence="1">Membrane</location>
        <topology evidence="1">Multi-pass membrane protein</topology>
    </subcellularLocation>
</comment>
<evidence type="ECO:0000256" key="1">
    <source>
        <dbReference type="ARBA" id="ARBA00004141"/>
    </source>
</evidence>
<dbReference type="InterPro" id="IPR007300">
    <property type="entry name" value="CidB/LrgB"/>
</dbReference>
<feature type="transmembrane region" description="Helical" evidence="6">
    <location>
        <begin position="304"/>
        <end position="325"/>
    </location>
</feature>
<feature type="compositionally biased region" description="Polar residues" evidence="5">
    <location>
        <begin position="195"/>
        <end position="222"/>
    </location>
</feature>
<evidence type="ECO:0008006" key="9">
    <source>
        <dbReference type="Google" id="ProtNLM"/>
    </source>
</evidence>
<comment type="caution">
    <text evidence="7">The sequence shown here is derived from an EMBL/GenBank/DDBJ whole genome shotgun (WGS) entry which is preliminary data.</text>
</comment>
<feature type="transmembrane region" description="Helical" evidence="6">
    <location>
        <begin position="585"/>
        <end position="607"/>
    </location>
</feature>
<accession>A0A420YJ38</accession>
<evidence type="ECO:0000256" key="6">
    <source>
        <dbReference type="SAM" id="Phobius"/>
    </source>
</evidence>
<gene>
    <name evidence="7" type="ORF">DL546_008702</name>
</gene>
<evidence type="ECO:0000256" key="3">
    <source>
        <dbReference type="ARBA" id="ARBA00022989"/>
    </source>
</evidence>
<feature type="region of interest" description="Disordered" evidence="5">
    <location>
        <begin position="189"/>
        <end position="229"/>
    </location>
</feature>
<dbReference type="GO" id="GO:0016020">
    <property type="term" value="C:membrane"/>
    <property type="evidence" value="ECO:0007669"/>
    <property type="project" value="UniProtKB-SubCell"/>
</dbReference>
<dbReference type="STRING" id="177199.A0A420YJ38"/>
<evidence type="ECO:0000313" key="8">
    <source>
        <dbReference type="Proteomes" id="UP000275385"/>
    </source>
</evidence>
<proteinExistence type="predicted"/>
<keyword evidence="2 6" id="KW-0812">Transmembrane</keyword>
<evidence type="ECO:0000256" key="5">
    <source>
        <dbReference type="SAM" id="MobiDB-lite"/>
    </source>
</evidence>